<keyword evidence="2" id="KW-1185">Reference proteome</keyword>
<organism evidence="1 2">
    <name type="scientific">Frankia casuarinae (strain DSM 45818 / CECT 9043 / HFP020203 / CcI3)</name>
    <dbReference type="NCBI Taxonomy" id="106370"/>
    <lineage>
        <taxon>Bacteria</taxon>
        <taxon>Bacillati</taxon>
        <taxon>Actinomycetota</taxon>
        <taxon>Actinomycetes</taxon>
        <taxon>Frankiales</taxon>
        <taxon>Frankiaceae</taxon>
        <taxon>Frankia</taxon>
    </lineage>
</organism>
<proteinExistence type="predicted"/>
<dbReference type="HOGENOM" id="CLU_2769871_0_0_11"/>
<evidence type="ECO:0000313" key="2">
    <source>
        <dbReference type="Proteomes" id="UP000001937"/>
    </source>
</evidence>
<dbReference type="STRING" id="106370.Francci3_4382"/>
<dbReference type="Proteomes" id="UP000001937">
    <property type="component" value="Chromosome"/>
</dbReference>
<reference evidence="1 2" key="1">
    <citation type="journal article" date="2007" name="Genome Res.">
        <title>Genome characteristics of facultatively symbiotic Frankia sp. strains reflect host range and host plant biogeography.</title>
        <authorList>
            <person name="Normand P."/>
            <person name="Lapierre P."/>
            <person name="Tisa L.S."/>
            <person name="Gogarten J.P."/>
            <person name="Alloisio N."/>
            <person name="Bagnarol E."/>
            <person name="Bassi C.A."/>
            <person name="Berry A.M."/>
            <person name="Bickhart D.M."/>
            <person name="Choisne N."/>
            <person name="Couloux A."/>
            <person name="Cournoyer B."/>
            <person name="Cruveiller S."/>
            <person name="Daubin V."/>
            <person name="Demange N."/>
            <person name="Francino M.P."/>
            <person name="Goltsman E."/>
            <person name="Huang Y."/>
            <person name="Kopp O.R."/>
            <person name="Labarre L."/>
            <person name="Lapidus A."/>
            <person name="Lavire C."/>
            <person name="Marechal J."/>
            <person name="Martinez M."/>
            <person name="Mastronunzio J.E."/>
            <person name="Mullin B.C."/>
            <person name="Niemann J."/>
            <person name="Pujic P."/>
            <person name="Rawnsley T."/>
            <person name="Rouy Z."/>
            <person name="Schenowitz C."/>
            <person name="Sellstedt A."/>
            <person name="Tavares F."/>
            <person name="Tomkins J.P."/>
            <person name="Vallenet D."/>
            <person name="Valverde C."/>
            <person name="Wall L.G."/>
            <person name="Wang Y."/>
            <person name="Medigue C."/>
            <person name="Benson D.R."/>
        </authorList>
    </citation>
    <scope>NUCLEOTIDE SEQUENCE [LARGE SCALE GENOMIC DNA]</scope>
    <source>
        <strain evidence="2">DSM 45818 / CECT 9043 / CcI3</strain>
    </source>
</reference>
<protein>
    <submittedName>
        <fullName evidence="1">Uncharacterized protein</fullName>
    </submittedName>
</protein>
<dbReference type="EMBL" id="CP000249">
    <property type="protein sequence ID" value="ABD13728.1"/>
    <property type="molecule type" value="Genomic_DNA"/>
</dbReference>
<gene>
    <name evidence="1" type="ordered locus">Francci3_4382</name>
</gene>
<name>Q2J4R4_FRACC</name>
<evidence type="ECO:0000313" key="1">
    <source>
        <dbReference type="EMBL" id="ABD13728.1"/>
    </source>
</evidence>
<dbReference type="AlphaFoldDB" id="Q2J4R4"/>
<dbReference type="KEGG" id="fra:Francci3_4382"/>
<accession>Q2J4R4</accession>
<sequence>MASRSGWRREAGGVAKRVASFCSWRNDVTESWLVGHGCIRRLRWTAGTCAGPPPTTMWAVPAGRFLFDA</sequence>